<evidence type="ECO:0000313" key="9">
    <source>
        <dbReference type="Proteomes" id="UP000243579"/>
    </source>
</evidence>
<dbReference type="Proteomes" id="UP000243579">
    <property type="component" value="Unassembled WGS sequence"/>
</dbReference>
<keyword evidence="6" id="KW-0472">Membrane</keyword>
<proteinExistence type="inferred from homology"/>
<dbReference type="GO" id="GO:0016787">
    <property type="term" value="F:hydrolase activity"/>
    <property type="evidence" value="ECO:0007669"/>
    <property type="project" value="UniProtKB-KW"/>
</dbReference>
<organism evidence="8 9">
    <name type="scientific">Achlya hypogyna</name>
    <name type="common">Oomycete</name>
    <name type="synonym">Protoachlya hypogyna</name>
    <dbReference type="NCBI Taxonomy" id="1202772"/>
    <lineage>
        <taxon>Eukaryota</taxon>
        <taxon>Sar</taxon>
        <taxon>Stramenopiles</taxon>
        <taxon>Oomycota</taxon>
        <taxon>Saprolegniomycetes</taxon>
        <taxon>Saprolegniales</taxon>
        <taxon>Achlyaceae</taxon>
        <taxon>Achlya</taxon>
    </lineage>
</organism>
<evidence type="ECO:0000256" key="4">
    <source>
        <dbReference type="ARBA" id="ARBA00034320"/>
    </source>
</evidence>
<accession>A0A1V9YYZ0</accession>
<keyword evidence="6" id="KW-1133">Transmembrane helix</keyword>
<dbReference type="InterPro" id="IPR003495">
    <property type="entry name" value="CobW/HypB/UreG_nucleotide-bd"/>
</dbReference>
<dbReference type="SMART" id="SM00833">
    <property type="entry name" value="CobW_C"/>
    <property type="match status" value="1"/>
</dbReference>
<evidence type="ECO:0000256" key="6">
    <source>
        <dbReference type="SAM" id="Phobius"/>
    </source>
</evidence>
<dbReference type="InterPro" id="IPR027417">
    <property type="entry name" value="P-loop_NTPase"/>
</dbReference>
<dbReference type="SUPFAM" id="SSF52540">
    <property type="entry name" value="P-loop containing nucleoside triphosphate hydrolases"/>
    <property type="match status" value="1"/>
</dbReference>
<evidence type="ECO:0000256" key="3">
    <source>
        <dbReference type="ARBA" id="ARBA00023186"/>
    </source>
</evidence>
<dbReference type="Pfam" id="PF02492">
    <property type="entry name" value="cobW"/>
    <property type="match status" value="1"/>
</dbReference>
<keyword evidence="6" id="KW-0812">Transmembrane</keyword>
<keyword evidence="3" id="KW-0143">Chaperone</keyword>
<keyword evidence="9" id="KW-1185">Reference proteome</keyword>
<feature type="transmembrane region" description="Helical" evidence="6">
    <location>
        <begin position="6"/>
        <end position="25"/>
    </location>
</feature>
<evidence type="ECO:0000259" key="7">
    <source>
        <dbReference type="SMART" id="SM00833"/>
    </source>
</evidence>
<dbReference type="InterPro" id="IPR011629">
    <property type="entry name" value="CobW-like_C"/>
</dbReference>
<name>A0A1V9YYZ0_ACHHY</name>
<evidence type="ECO:0000313" key="8">
    <source>
        <dbReference type="EMBL" id="OQR90945.1"/>
    </source>
</evidence>
<gene>
    <name evidence="8" type="ORF">ACHHYP_05120</name>
</gene>
<dbReference type="OrthoDB" id="258627at2759"/>
<dbReference type="EMBL" id="JNBR01000566">
    <property type="protein sequence ID" value="OQR90945.1"/>
    <property type="molecule type" value="Genomic_DNA"/>
</dbReference>
<keyword evidence="2" id="KW-0378">Hydrolase</keyword>
<evidence type="ECO:0000256" key="2">
    <source>
        <dbReference type="ARBA" id="ARBA00022801"/>
    </source>
</evidence>
<dbReference type="SUPFAM" id="SSF90002">
    <property type="entry name" value="Hypothetical protein YjiA, C-terminal domain"/>
    <property type="match status" value="1"/>
</dbReference>
<dbReference type="CDD" id="cd03112">
    <property type="entry name" value="CobW-like"/>
    <property type="match status" value="1"/>
</dbReference>
<comment type="catalytic activity">
    <reaction evidence="5">
        <text>GTP + H2O = GDP + phosphate + H(+)</text>
        <dbReference type="Rhea" id="RHEA:19669"/>
        <dbReference type="ChEBI" id="CHEBI:15377"/>
        <dbReference type="ChEBI" id="CHEBI:15378"/>
        <dbReference type="ChEBI" id="CHEBI:37565"/>
        <dbReference type="ChEBI" id="CHEBI:43474"/>
        <dbReference type="ChEBI" id="CHEBI:58189"/>
    </reaction>
    <physiologicalReaction direction="left-to-right" evidence="5">
        <dbReference type="Rhea" id="RHEA:19670"/>
    </physiologicalReaction>
</comment>
<evidence type="ECO:0000256" key="5">
    <source>
        <dbReference type="ARBA" id="ARBA00049117"/>
    </source>
</evidence>
<dbReference type="PANTHER" id="PTHR13748:SF62">
    <property type="entry name" value="COBW DOMAIN-CONTAINING PROTEIN"/>
    <property type="match status" value="1"/>
</dbReference>
<comment type="similarity">
    <text evidence="4">Belongs to the SIMIBI class G3E GTPase family. ZNG1 subfamily.</text>
</comment>
<protein>
    <submittedName>
        <fullName evidence="8">Cobalamin biosynthesis protein CobW</fullName>
    </submittedName>
</protein>
<evidence type="ECO:0000256" key="1">
    <source>
        <dbReference type="ARBA" id="ARBA00022741"/>
    </source>
</evidence>
<keyword evidence="1" id="KW-0547">Nucleotide-binding</keyword>
<dbReference type="STRING" id="1202772.A0A1V9YYZ0"/>
<dbReference type="Gene3D" id="3.40.50.300">
    <property type="entry name" value="P-loop containing nucleotide triphosphate hydrolases"/>
    <property type="match status" value="1"/>
</dbReference>
<dbReference type="PANTHER" id="PTHR13748">
    <property type="entry name" value="COBW-RELATED"/>
    <property type="match status" value="1"/>
</dbReference>
<comment type="caution">
    <text evidence="8">The sequence shown here is derived from an EMBL/GenBank/DDBJ whole genome shotgun (WGS) entry which is preliminary data.</text>
</comment>
<feature type="domain" description="CobW C-terminal" evidence="7">
    <location>
        <begin position="282"/>
        <end position="377"/>
    </location>
</feature>
<dbReference type="AlphaFoldDB" id="A0A1V9YYZ0"/>
<reference evidence="8 9" key="1">
    <citation type="journal article" date="2014" name="Genome Biol. Evol.">
        <title>The secreted proteins of Achlya hypogyna and Thraustotheca clavata identify the ancestral oomycete secretome and reveal gene acquisitions by horizontal gene transfer.</title>
        <authorList>
            <person name="Misner I."/>
            <person name="Blouin N."/>
            <person name="Leonard G."/>
            <person name="Richards T.A."/>
            <person name="Lane C.E."/>
        </authorList>
    </citation>
    <scope>NUCLEOTIDE SEQUENCE [LARGE SCALE GENOMIC DNA]</scope>
    <source>
        <strain evidence="8 9">ATCC 48635</strain>
    </source>
</reference>
<sequence>MWSYYAYAGVFLLLSIFVSNAIAWIKQFRQASRLQAKTIALSGRPAGASTIPVTILTGFLGAGKTTLLNSILSSPDHGYKIMILENEVGAVSIDHQLIDNIPRDGVVVMQNGCICCSASSRAKNDNELERILDHLLTVQADTLGFDYLIVETTGLADPGPIVQTFLELRASRFRLDGVVTLVDTPALLSTMHKDMPAEMMAQLMYADVVCLNKIDLVGSDMDLDQASAFVRALNPDARLLPTTKATLSVDNLLDIRTFDAARYAEQLAKVTATPGNGHTADVSTVLLTATTDLVLQPFGLWLNDVVAASSHENVFRIKGIVSIAGDNYKWILQGVLDTYTLAPSGLWADGEPRETQIVVIGKHLNRFELESSFLVLVGKDKSV</sequence>
<dbReference type="GO" id="GO:0000166">
    <property type="term" value="F:nucleotide binding"/>
    <property type="evidence" value="ECO:0007669"/>
    <property type="project" value="UniProtKB-KW"/>
</dbReference>
<dbReference type="Gene3D" id="3.30.1220.10">
    <property type="entry name" value="CobW-like, C-terminal domain"/>
    <property type="match status" value="1"/>
</dbReference>
<dbReference type="InterPro" id="IPR051316">
    <property type="entry name" value="Zinc-reg_GTPase_activator"/>
</dbReference>
<dbReference type="GO" id="GO:0005737">
    <property type="term" value="C:cytoplasm"/>
    <property type="evidence" value="ECO:0007669"/>
    <property type="project" value="TreeGrafter"/>
</dbReference>
<dbReference type="InterPro" id="IPR036627">
    <property type="entry name" value="CobW-likC_sf"/>
</dbReference>
<dbReference type="Pfam" id="PF07683">
    <property type="entry name" value="CobW_C"/>
    <property type="match status" value="1"/>
</dbReference>